<proteinExistence type="predicted"/>
<evidence type="ECO:0000313" key="4">
    <source>
        <dbReference type="EMBL" id="GAA0914220.1"/>
    </source>
</evidence>
<dbReference type="EMBL" id="BAAAHG010000019">
    <property type="protein sequence ID" value="GAA0914220.1"/>
    <property type="molecule type" value="Genomic_DNA"/>
</dbReference>
<feature type="domain" description="Histidine kinase/HSP90-like ATPase" evidence="3">
    <location>
        <begin position="42"/>
        <end position="133"/>
    </location>
</feature>
<keyword evidence="1" id="KW-0723">Serine/threonine-protein kinase</keyword>
<name>A0ABP3Z3F7_9ACTN</name>
<evidence type="ECO:0000256" key="2">
    <source>
        <dbReference type="SAM" id="MobiDB-lite"/>
    </source>
</evidence>
<dbReference type="Gene3D" id="3.30.565.10">
    <property type="entry name" value="Histidine kinase-like ATPase, C-terminal domain"/>
    <property type="match status" value="1"/>
</dbReference>
<comment type="caution">
    <text evidence="4">The sequence shown here is derived from an EMBL/GenBank/DDBJ whole genome shotgun (WGS) entry which is preliminary data.</text>
</comment>
<evidence type="ECO:0000259" key="3">
    <source>
        <dbReference type="Pfam" id="PF13581"/>
    </source>
</evidence>
<protein>
    <recommendedName>
        <fullName evidence="3">Histidine kinase/HSP90-like ATPase domain-containing protein</fullName>
    </recommendedName>
</protein>
<evidence type="ECO:0000313" key="5">
    <source>
        <dbReference type="Proteomes" id="UP001501005"/>
    </source>
</evidence>
<keyword evidence="1" id="KW-0418">Kinase</keyword>
<dbReference type="CDD" id="cd16936">
    <property type="entry name" value="HATPase_RsbW-like"/>
    <property type="match status" value="1"/>
</dbReference>
<gene>
    <name evidence="4" type="ORF">GCM10009549_28470</name>
</gene>
<dbReference type="InterPro" id="IPR036890">
    <property type="entry name" value="HATPase_C_sf"/>
</dbReference>
<dbReference type="InterPro" id="IPR003594">
    <property type="entry name" value="HATPase_dom"/>
</dbReference>
<dbReference type="InterPro" id="IPR050267">
    <property type="entry name" value="Anti-sigma-factor_SerPK"/>
</dbReference>
<keyword evidence="1" id="KW-0808">Transferase</keyword>
<organism evidence="4 5">
    <name type="scientific">Streptomyces thermoalcalitolerans</name>
    <dbReference type="NCBI Taxonomy" id="65605"/>
    <lineage>
        <taxon>Bacteria</taxon>
        <taxon>Bacillati</taxon>
        <taxon>Actinomycetota</taxon>
        <taxon>Actinomycetes</taxon>
        <taxon>Kitasatosporales</taxon>
        <taxon>Streptomycetaceae</taxon>
        <taxon>Streptomyces</taxon>
    </lineage>
</organism>
<evidence type="ECO:0000256" key="1">
    <source>
        <dbReference type="ARBA" id="ARBA00022527"/>
    </source>
</evidence>
<dbReference type="PANTHER" id="PTHR35526">
    <property type="entry name" value="ANTI-SIGMA-F FACTOR RSBW-RELATED"/>
    <property type="match status" value="1"/>
</dbReference>
<dbReference type="Pfam" id="PF13581">
    <property type="entry name" value="HATPase_c_2"/>
    <property type="match status" value="1"/>
</dbReference>
<dbReference type="SUPFAM" id="SSF55874">
    <property type="entry name" value="ATPase domain of HSP90 chaperone/DNA topoisomerase II/histidine kinase"/>
    <property type="match status" value="1"/>
</dbReference>
<reference evidence="5" key="1">
    <citation type="journal article" date="2019" name="Int. J. Syst. Evol. Microbiol.">
        <title>The Global Catalogue of Microorganisms (GCM) 10K type strain sequencing project: providing services to taxonomists for standard genome sequencing and annotation.</title>
        <authorList>
            <consortium name="The Broad Institute Genomics Platform"/>
            <consortium name="The Broad Institute Genome Sequencing Center for Infectious Disease"/>
            <person name="Wu L."/>
            <person name="Ma J."/>
        </authorList>
    </citation>
    <scope>NUCLEOTIDE SEQUENCE [LARGE SCALE GENOMIC DNA]</scope>
    <source>
        <strain evidence="5">JCM 10673</strain>
    </source>
</reference>
<feature type="region of interest" description="Disordered" evidence="2">
    <location>
        <begin position="1"/>
        <end position="33"/>
    </location>
</feature>
<feature type="compositionally biased region" description="Basic and acidic residues" evidence="2">
    <location>
        <begin position="22"/>
        <end position="33"/>
    </location>
</feature>
<keyword evidence="5" id="KW-1185">Reference proteome</keyword>
<dbReference type="PANTHER" id="PTHR35526:SF3">
    <property type="entry name" value="ANTI-SIGMA-F FACTOR RSBW"/>
    <property type="match status" value="1"/>
</dbReference>
<dbReference type="Proteomes" id="UP001501005">
    <property type="component" value="Unassembled WGS sequence"/>
</dbReference>
<accession>A0ABP3Z3F7</accession>
<sequence>MGATAAQMPRAAHRRGGNVMSERFKVTARRGDAPPRAEDACRVGIMRRIAAARLRYCGLEAMTADVMVIVSELLTNALMHSGTTEIGLGIAVEGESLHIVVHDGMPGGAAPTTVDDDAESGRGLLLVEALVKENGGTWGTSDASATTWCSLTVPAEIRR</sequence>